<dbReference type="RefSeq" id="WP_301723850.1">
    <property type="nucleotide sequence ID" value="NZ_JAUJWV010000001.1"/>
</dbReference>
<keyword evidence="2" id="KW-1003">Cell membrane</keyword>
<evidence type="ECO:0000256" key="4">
    <source>
        <dbReference type="ARBA" id="ARBA00022840"/>
    </source>
</evidence>
<comment type="caution">
    <text evidence="9">The sequence shown here is derived from an EMBL/GenBank/DDBJ whole genome shotgun (WGS) entry which is preliminary data.</text>
</comment>
<keyword evidence="1" id="KW-0813">Transport</keyword>
<dbReference type="InterPro" id="IPR003593">
    <property type="entry name" value="AAA+_ATPase"/>
</dbReference>
<gene>
    <name evidence="9" type="primary">phnC</name>
    <name evidence="9" type="ORF">QWY14_11045</name>
</gene>
<dbReference type="PANTHER" id="PTHR43166:SF6">
    <property type="entry name" value="PHOSPHONATES IMPORT ATP-BINDING PROTEIN PHNC"/>
    <property type="match status" value="1"/>
</dbReference>
<dbReference type="SUPFAM" id="SSF52540">
    <property type="entry name" value="P-loop containing nucleoside triphosphate hydrolases"/>
    <property type="match status" value="1"/>
</dbReference>
<keyword evidence="4 9" id="KW-0067">ATP-binding</keyword>
<evidence type="ECO:0000259" key="8">
    <source>
        <dbReference type="PROSITE" id="PS50893"/>
    </source>
</evidence>
<keyword evidence="3" id="KW-0547">Nucleotide-binding</keyword>
<dbReference type="InterPro" id="IPR027417">
    <property type="entry name" value="P-loop_NTPase"/>
</dbReference>
<dbReference type="InterPro" id="IPR017871">
    <property type="entry name" value="ABC_transporter-like_CS"/>
</dbReference>
<evidence type="ECO:0000256" key="6">
    <source>
        <dbReference type="ARBA" id="ARBA00022967"/>
    </source>
</evidence>
<dbReference type="InterPro" id="IPR012693">
    <property type="entry name" value="ABC_transpr_PhnC"/>
</dbReference>
<reference evidence="9 10" key="1">
    <citation type="submission" date="2023-06" db="EMBL/GenBank/DDBJ databases">
        <title>Novel species in genus Planococcus.</title>
        <authorList>
            <person name="Ning S."/>
        </authorList>
    </citation>
    <scope>NUCLEOTIDE SEQUENCE [LARGE SCALE GENOMIC DNA]</scope>
    <source>
        <strain evidence="9 10">N028</strain>
    </source>
</reference>
<dbReference type="PROSITE" id="PS00211">
    <property type="entry name" value="ABC_TRANSPORTER_1"/>
    <property type="match status" value="1"/>
</dbReference>
<evidence type="ECO:0000256" key="7">
    <source>
        <dbReference type="ARBA" id="ARBA00023136"/>
    </source>
</evidence>
<dbReference type="CDD" id="cd03256">
    <property type="entry name" value="ABC_PhnC_transporter"/>
    <property type="match status" value="1"/>
</dbReference>
<dbReference type="Proteomes" id="UP001172055">
    <property type="component" value="Unassembled WGS sequence"/>
</dbReference>
<name>A0ABT8N367_9BACL</name>
<dbReference type="NCBIfam" id="TIGR02315">
    <property type="entry name" value="ABC_phnC"/>
    <property type="match status" value="1"/>
</dbReference>
<accession>A0ABT8N367</accession>
<keyword evidence="10" id="KW-1185">Reference proteome</keyword>
<dbReference type="InterPro" id="IPR003439">
    <property type="entry name" value="ABC_transporter-like_ATP-bd"/>
</dbReference>
<dbReference type="GO" id="GO:0005524">
    <property type="term" value="F:ATP binding"/>
    <property type="evidence" value="ECO:0007669"/>
    <property type="project" value="UniProtKB-KW"/>
</dbReference>
<feature type="domain" description="ABC transporter" evidence="8">
    <location>
        <begin position="2"/>
        <end position="253"/>
    </location>
</feature>
<evidence type="ECO:0000256" key="1">
    <source>
        <dbReference type="ARBA" id="ARBA00022448"/>
    </source>
</evidence>
<evidence type="ECO:0000256" key="2">
    <source>
        <dbReference type="ARBA" id="ARBA00022475"/>
    </source>
</evidence>
<evidence type="ECO:0000313" key="10">
    <source>
        <dbReference type="Proteomes" id="UP001172055"/>
    </source>
</evidence>
<organism evidence="9 10">
    <name type="scientific">Planococcus shixiaomingii</name>
    <dbReference type="NCBI Taxonomy" id="3058393"/>
    <lineage>
        <taxon>Bacteria</taxon>
        <taxon>Bacillati</taxon>
        <taxon>Bacillota</taxon>
        <taxon>Bacilli</taxon>
        <taxon>Bacillales</taxon>
        <taxon>Caryophanaceae</taxon>
        <taxon>Planococcus</taxon>
    </lineage>
</organism>
<dbReference type="PROSITE" id="PS50893">
    <property type="entry name" value="ABC_TRANSPORTER_2"/>
    <property type="match status" value="1"/>
</dbReference>
<evidence type="ECO:0000256" key="5">
    <source>
        <dbReference type="ARBA" id="ARBA00022885"/>
    </source>
</evidence>
<sequence length="262" mass="29151">MIEVKNLSVHYPGNKVEALSNINLTLNKGDFVCVLGRSGAGKSTFIRCVNGLQIPTSGEVCLDGRVCLDPDFVSRAKEEKLRKVRREMGMIFQHFNLIPRLSVLQNVLTGTFGYRSSLKNLVGWFSQEEIQFARKVIAEVGLSEMADRRVENLSGGQKQRVGIARALVQQPRVLLGDEPVASLDPGTSNHIFTLLKEMHERLGLLTIINVHDVDLAKRYATRIIALRNGEMIYDGPPEQFTEEQYHATYGSKSEGSFFGAGI</sequence>
<dbReference type="SMART" id="SM00382">
    <property type="entry name" value="AAA"/>
    <property type="match status" value="1"/>
</dbReference>
<dbReference type="Pfam" id="PF00005">
    <property type="entry name" value="ABC_tran"/>
    <property type="match status" value="1"/>
</dbReference>
<keyword evidence="6" id="KW-1278">Translocase</keyword>
<evidence type="ECO:0000313" key="9">
    <source>
        <dbReference type="EMBL" id="MDN7242339.1"/>
    </source>
</evidence>
<keyword evidence="7" id="KW-0472">Membrane</keyword>
<proteinExistence type="predicted"/>
<dbReference type="InterPro" id="IPR050086">
    <property type="entry name" value="MetN_ABC_transporter-like"/>
</dbReference>
<dbReference type="PANTHER" id="PTHR43166">
    <property type="entry name" value="AMINO ACID IMPORT ATP-BINDING PROTEIN"/>
    <property type="match status" value="1"/>
</dbReference>
<dbReference type="Gene3D" id="3.40.50.300">
    <property type="entry name" value="P-loop containing nucleotide triphosphate hydrolases"/>
    <property type="match status" value="1"/>
</dbReference>
<dbReference type="EMBL" id="JAUJWV010000001">
    <property type="protein sequence ID" value="MDN7242339.1"/>
    <property type="molecule type" value="Genomic_DNA"/>
</dbReference>
<keyword evidence="5" id="KW-0918">Phosphonate transport</keyword>
<evidence type="ECO:0000256" key="3">
    <source>
        <dbReference type="ARBA" id="ARBA00022741"/>
    </source>
</evidence>
<protein>
    <submittedName>
        <fullName evidence="9">Phosphonate ABC transporter ATP-binding protein</fullName>
    </submittedName>
</protein>